<evidence type="ECO:0000256" key="3">
    <source>
        <dbReference type="SAM" id="SignalP"/>
    </source>
</evidence>
<gene>
    <name evidence="4" type="ORF">SAMN06295912_11074</name>
</gene>
<evidence type="ECO:0000313" key="5">
    <source>
        <dbReference type="Proteomes" id="UP000198281"/>
    </source>
</evidence>
<dbReference type="RefSeq" id="WP_144033770.1">
    <property type="nucleotide sequence ID" value="NZ_FZOS01000010.1"/>
</dbReference>
<keyword evidence="2" id="KW-0472">Membrane</keyword>
<keyword evidence="2" id="KW-0812">Transmembrane</keyword>
<evidence type="ECO:0000256" key="2">
    <source>
        <dbReference type="SAM" id="Phobius"/>
    </source>
</evidence>
<keyword evidence="2" id="KW-1133">Transmembrane helix</keyword>
<accession>A0A239FX15</accession>
<feature type="signal peptide" evidence="3">
    <location>
        <begin position="1"/>
        <end position="26"/>
    </location>
</feature>
<sequence length="187" mass="19811">MGVALVKWIGLGTAAALLATSMPAMARPLHGYPGYGQPGYGPGYPGYGYRRHRGDGFDFGDFLLGAVIAGGIAAVATGAMKNATRPGRDERTGTGNDPRRDGRGATGEQDEAADACAAAAERQASRYASDARVTDISRVSRDGDGWRVEGVVSTGDERSYRDQRNFQYGVRYGAVDFVQLGDELAIR</sequence>
<protein>
    <recommendedName>
        <fullName evidence="6">Secreted protein</fullName>
    </recommendedName>
</protein>
<organism evidence="4 5">
    <name type="scientific">Edaphosphingomonas laterariae</name>
    <dbReference type="NCBI Taxonomy" id="861865"/>
    <lineage>
        <taxon>Bacteria</taxon>
        <taxon>Pseudomonadati</taxon>
        <taxon>Pseudomonadota</taxon>
        <taxon>Alphaproteobacteria</taxon>
        <taxon>Sphingomonadales</taxon>
        <taxon>Rhizorhabdaceae</taxon>
        <taxon>Edaphosphingomonas</taxon>
    </lineage>
</organism>
<proteinExistence type="predicted"/>
<dbReference type="OrthoDB" id="7585598at2"/>
<feature type="chain" id="PRO_5012263636" description="Secreted protein" evidence="3">
    <location>
        <begin position="27"/>
        <end position="187"/>
    </location>
</feature>
<evidence type="ECO:0000313" key="4">
    <source>
        <dbReference type="EMBL" id="SNS61275.1"/>
    </source>
</evidence>
<evidence type="ECO:0008006" key="6">
    <source>
        <dbReference type="Google" id="ProtNLM"/>
    </source>
</evidence>
<feature type="region of interest" description="Disordered" evidence="1">
    <location>
        <begin position="82"/>
        <end position="112"/>
    </location>
</feature>
<dbReference type="AlphaFoldDB" id="A0A239FX15"/>
<keyword evidence="5" id="KW-1185">Reference proteome</keyword>
<feature type="compositionally biased region" description="Basic and acidic residues" evidence="1">
    <location>
        <begin position="86"/>
        <end position="103"/>
    </location>
</feature>
<feature type="transmembrane region" description="Helical" evidence="2">
    <location>
        <begin position="62"/>
        <end position="80"/>
    </location>
</feature>
<evidence type="ECO:0000256" key="1">
    <source>
        <dbReference type="SAM" id="MobiDB-lite"/>
    </source>
</evidence>
<reference evidence="5" key="1">
    <citation type="submission" date="2017-06" db="EMBL/GenBank/DDBJ databases">
        <authorList>
            <person name="Varghese N."/>
            <person name="Submissions S."/>
        </authorList>
    </citation>
    <scope>NUCLEOTIDE SEQUENCE [LARGE SCALE GENOMIC DNA]</scope>
    <source>
        <strain evidence="5">LNB2</strain>
    </source>
</reference>
<dbReference type="EMBL" id="FZOS01000010">
    <property type="protein sequence ID" value="SNS61275.1"/>
    <property type="molecule type" value="Genomic_DNA"/>
</dbReference>
<keyword evidence="3" id="KW-0732">Signal</keyword>
<dbReference type="Proteomes" id="UP000198281">
    <property type="component" value="Unassembled WGS sequence"/>
</dbReference>
<name>A0A239FX15_9SPHN</name>